<dbReference type="AlphaFoldDB" id="A0A347ZWL4"/>
<dbReference type="Pfam" id="PF12697">
    <property type="entry name" value="Abhydrolase_6"/>
    <property type="match status" value="1"/>
</dbReference>
<gene>
    <name evidence="2" type="ORF">DFR64_2838</name>
</gene>
<dbReference type="PANTHER" id="PTHR43798">
    <property type="entry name" value="MONOACYLGLYCEROL LIPASE"/>
    <property type="match status" value="1"/>
</dbReference>
<evidence type="ECO:0000313" key="2">
    <source>
        <dbReference type="EMBL" id="REG05437.1"/>
    </source>
</evidence>
<dbReference type="InterPro" id="IPR029058">
    <property type="entry name" value="AB_hydrolase_fold"/>
</dbReference>
<reference evidence="2 3" key="1">
    <citation type="submission" date="2018-08" db="EMBL/GenBank/DDBJ databases">
        <title>Genomic Encyclopedia of Type Strains, Phase IV (KMG-IV): sequencing the most valuable type-strain genomes for metagenomic binning, comparative biology and taxonomic classification.</title>
        <authorList>
            <person name="Goeker M."/>
        </authorList>
    </citation>
    <scope>NUCLEOTIDE SEQUENCE [LARGE SCALE GENOMIC DNA]</scope>
    <source>
        <strain evidence="2 3">DSM 23923</strain>
    </source>
</reference>
<accession>A0A347ZWL4</accession>
<dbReference type="OrthoDB" id="6191536at2"/>
<dbReference type="InterPro" id="IPR000073">
    <property type="entry name" value="AB_hydrolase_1"/>
</dbReference>
<keyword evidence="3" id="KW-1185">Reference proteome</keyword>
<comment type="caution">
    <text evidence="2">The sequence shown here is derived from an EMBL/GenBank/DDBJ whole genome shotgun (WGS) entry which is preliminary data.</text>
</comment>
<dbReference type="Gene3D" id="3.40.50.1820">
    <property type="entry name" value="alpha/beta hydrolase"/>
    <property type="match status" value="1"/>
</dbReference>
<organism evidence="2 3">
    <name type="scientific">Pelolinea submarina</name>
    <dbReference type="NCBI Taxonomy" id="913107"/>
    <lineage>
        <taxon>Bacteria</taxon>
        <taxon>Bacillati</taxon>
        <taxon>Chloroflexota</taxon>
        <taxon>Anaerolineae</taxon>
        <taxon>Anaerolineales</taxon>
        <taxon>Anaerolineaceae</taxon>
        <taxon>Pelolinea</taxon>
    </lineage>
</organism>
<sequence length="263" mass="29740">MALEEHILERAGAAIHYWLGGKAGAPLVVFTHGATIDHHEWDADVLPVMPDYHVLVWDVRAHGLSRPAVFHFQEAVDDLVALIERHSDMPVVLVGHSMGGNLSQELAFQRPELVRAMLCLDCTWNFQRLSTLEKAGLAAAGPIFKLYPYETLIRQSLDVTVTNLRGREVLERAMRLFSKDEYIAVMLELAKCLHEEPDYVFGSPLWLLMGEQESTGNISKAMPLWAEHEPLSRFIVMPDAKHAANMDNPEFFQEKLLEFLNSL</sequence>
<dbReference type="RefSeq" id="WP_158675153.1">
    <property type="nucleotide sequence ID" value="NZ_AP018437.1"/>
</dbReference>
<dbReference type="EMBL" id="QUMS01000005">
    <property type="protein sequence ID" value="REG05437.1"/>
    <property type="molecule type" value="Genomic_DNA"/>
</dbReference>
<evidence type="ECO:0000259" key="1">
    <source>
        <dbReference type="Pfam" id="PF12697"/>
    </source>
</evidence>
<dbReference type="SUPFAM" id="SSF53474">
    <property type="entry name" value="alpha/beta-Hydrolases"/>
    <property type="match status" value="1"/>
</dbReference>
<name>A0A347ZWL4_9CHLR</name>
<dbReference type="InterPro" id="IPR050266">
    <property type="entry name" value="AB_hydrolase_sf"/>
</dbReference>
<proteinExistence type="predicted"/>
<feature type="domain" description="AB hydrolase-1" evidence="1">
    <location>
        <begin position="28"/>
        <end position="252"/>
    </location>
</feature>
<dbReference type="Proteomes" id="UP000256388">
    <property type="component" value="Unassembled WGS sequence"/>
</dbReference>
<evidence type="ECO:0000313" key="3">
    <source>
        <dbReference type="Proteomes" id="UP000256388"/>
    </source>
</evidence>
<protein>
    <submittedName>
        <fullName evidence="2">Pimeloyl-ACP methyl ester carboxylesterase</fullName>
    </submittedName>
</protein>